<dbReference type="SUPFAM" id="SSF55154">
    <property type="entry name" value="CYTH-like phosphatases"/>
    <property type="match status" value="1"/>
</dbReference>
<evidence type="ECO:0000313" key="2">
    <source>
        <dbReference type="EMBL" id="BCK57097.1"/>
    </source>
</evidence>
<proteinExistence type="predicted"/>
<accession>A0A7G1KPG3</accession>
<gene>
    <name evidence="2" type="ORF">NWFMUON74_48690</name>
</gene>
<dbReference type="GeneID" id="80349316"/>
<dbReference type="Proteomes" id="UP000516173">
    <property type="component" value="Chromosome"/>
</dbReference>
<dbReference type="Pfam" id="PF01928">
    <property type="entry name" value="CYTH"/>
    <property type="match status" value="1"/>
</dbReference>
<dbReference type="PANTHER" id="PTHR21028:SF2">
    <property type="entry name" value="CYTH DOMAIN-CONTAINING PROTEIN"/>
    <property type="match status" value="1"/>
</dbReference>
<dbReference type="Gene3D" id="2.40.320.10">
    <property type="entry name" value="Hypothetical Protein Pfu-838710-001"/>
    <property type="match status" value="1"/>
</dbReference>
<sequence length="191" mass="21518">MIEAEYKARLSNPEAVRAKLQERTGSETVSYRDVYFDCDGKLGGDGREFRLRTISGEDETRHLLTYKDPAVDSETGSKPEFETVVGEREQTEEIIARLGYTPVIELTKRCENFRFVSHGHELLATFVTVPEIDGTFLELEAQAAEKNVDAVLRDLRAVLAELGVSEEELTTELYTDAVAEARKRSDSSHDR</sequence>
<dbReference type="PROSITE" id="PS51707">
    <property type="entry name" value="CYTH"/>
    <property type="match status" value="1"/>
</dbReference>
<dbReference type="PANTHER" id="PTHR21028">
    <property type="entry name" value="SI:CH211-156B7.4"/>
    <property type="match status" value="1"/>
</dbReference>
<dbReference type="RefSeq" id="WP_187684041.1">
    <property type="nucleotide sequence ID" value="NZ_AP023396.1"/>
</dbReference>
<dbReference type="InterPro" id="IPR033469">
    <property type="entry name" value="CYTH-like_dom_sf"/>
</dbReference>
<dbReference type="InterPro" id="IPR023577">
    <property type="entry name" value="CYTH_domain"/>
</dbReference>
<organism evidence="2 3">
    <name type="scientific">Nocardia wallacei</name>
    <dbReference type="NCBI Taxonomy" id="480035"/>
    <lineage>
        <taxon>Bacteria</taxon>
        <taxon>Bacillati</taxon>
        <taxon>Actinomycetota</taxon>
        <taxon>Actinomycetes</taxon>
        <taxon>Mycobacteriales</taxon>
        <taxon>Nocardiaceae</taxon>
        <taxon>Nocardia</taxon>
    </lineage>
</organism>
<dbReference type="EMBL" id="AP023396">
    <property type="protein sequence ID" value="BCK57097.1"/>
    <property type="molecule type" value="Genomic_DNA"/>
</dbReference>
<protein>
    <recommendedName>
        <fullName evidence="1">CYTH domain-containing protein</fullName>
    </recommendedName>
</protein>
<dbReference type="KEGG" id="nwl:NWFMUON74_48690"/>
<dbReference type="SMART" id="SM01118">
    <property type="entry name" value="CYTH"/>
    <property type="match status" value="1"/>
</dbReference>
<dbReference type="CDD" id="cd07890">
    <property type="entry name" value="CYTH-like_AC_IV-like"/>
    <property type="match status" value="1"/>
</dbReference>
<reference evidence="2 3" key="1">
    <citation type="submission" date="2020-08" db="EMBL/GenBank/DDBJ databases">
        <title>Genome Sequencing of Nocardia wallacei strain FMUON74 and assembly.</title>
        <authorList>
            <person name="Toyokawa M."/>
            <person name="Uesaka K."/>
        </authorList>
    </citation>
    <scope>NUCLEOTIDE SEQUENCE [LARGE SCALE GENOMIC DNA]</scope>
    <source>
        <strain evidence="2 3">FMUON74</strain>
    </source>
</reference>
<dbReference type="InterPro" id="IPR008173">
    <property type="entry name" value="Adenylyl_cyclase_CyaB"/>
</dbReference>
<name>A0A7G1KPG3_9NOCA</name>
<evidence type="ECO:0000259" key="1">
    <source>
        <dbReference type="PROSITE" id="PS51707"/>
    </source>
</evidence>
<evidence type="ECO:0000313" key="3">
    <source>
        <dbReference type="Proteomes" id="UP000516173"/>
    </source>
</evidence>
<feature type="domain" description="CYTH" evidence="1">
    <location>
        <begin position="1"/>
        <end position="180"/>
    </location>
</feature>
<dbReference type="AlphaFoldDB" id="A0A7G1KPG3"/>
<keyword evidence="3" id="KW-1185">Reference proteome</keyword>